<feature type="non-terminal residue" evidence="2">
    <location>
        <position position="1"/>
    </location>
</feature>
<dbReference type="InterPro" id="IPR043504">
    <property type="entry name" value="Peptidase_S1_PA_chymotrypsin"/>
</dbReference>
<dbReference type="GO" id="GO:0006508">
    <property type="term" value="P:proteolysis"/>
    <property type="evidence" value="ECO:0007669"/>
    <property type="project" value="InterPro"/>
</dbReference>
<protein>
    <recommendedName>
        <fullName evidence="1">Peptidase S1 domain-containing protein</fullName>
    </recommendedName>
</protein>
<name>A0A8K0CR65_IGNLU</name>
<dbReference type="Pfam" id="PF00089">
    <property type="entry name" value="Trypsin"/>
    <property type="match status" value="1"/>
</dbReference>
<accession>A0A8K0CR65</accession>
<dbReference type="AlphaFoldDB" id="A0A8K0CR65"/>
<dbReference type="PANTHER" id="PTHR24260:SF145">
    <property type="entry name" value="FI17609P1-RELATED"/>
    <property type="match status" value="1"/>
</dbReference>
<proteinExistence type="predicted"/>
<evidence type="ECO:0000259" key="1">
    <source>
        <dbReference type="PROSITE" id="PS50240"/>
    </source>
</evidence>
<dbReference type="EMBL" id="VTPC01063939">
    <property type="protein sequence ID" value="KAF2889676.1"/>
    <property type="molecule type" value="Genomic_DNA"/>
</dbReference>
<dbReference type="OrthoDB" id="5565075at2759"/>
<sequence length="129" mass="13712">YVKKVAIYRGTSNLVNEEATASGWGAVSDNSGLSNVLRHVTNNIISNEECKMFYLDLRVIDSTVCLSGSGDKTPCSGDSGAPLHIVENNKLFQAGIGSFGRGTTCGGGFPSGYSRVSSFAKWIDDNKKP</sequence>
<evidence type="ECO:0000313" key="2">
    <source>
        <dbReference type="EMBL" id="KAF2889676.1"/>
    </source>
</evidence>
<dbReference type="InterPro" id="IPR001254">
    <property type="entry name" value="Trypsin_dom"/>
</dbReference>
<keyword evidence="3" id="KW-1185">Reference proteome</keyword>
<comment type="caution">
    <text evidence="2">The sequence shown here is derived from an EMBL/GenBank/DDBJ whole genome shotgun (WGS) entry which is preliminary data.</text>
</comment>
<reference evidence="2" key="1">
    <citation type="submission" date="2019-08" db="EMBL/GenBank/DDBJ databases">
        <title>The genome of the North American firefly Photinus pyralis.</title>
        <authorList>
            <consortium name="Photinus pyralis genome working group"/>
            <person name="Fallon T.R."/>
            <person name="Sander Lower S.E."/>
            <person name="Weng J.-K."/>
        </authorList>
    </citation>
    <scope>NUCLEOTIDE SEQUENCE</scope>
    <source>
        <strain evidence="2">TRF0915ILg1</strain>
        <tissue evidence="2">Whole body</tissue>
    </source>
</reference>
<dbReference type="Gene3D" id="2.40.10.10">
    <property type="entry name" value="Trypsin-like serine proteases"/>
    <property type="match status" value="1"/>
</dbReference>
<dbReference type="GO" id="GO:0004252">
    <property type="term" value="F:serine-type endopeptidase activity"/>
    <property type="evidence" value="ECO:0007669"/>
    <property type="project" value="InterPro"/>
</dbReference>
<feature type="domain" description="Peptidase S1" evidence="1">
    <location>
        <begin position="1"/>
        <end position="128"/>
    </location>
</feature>
<dbReference type="SUPFAM" id="SSF50494">
    <property type="entry name" value="Trypsin-like serine proteases"/>
    <property type="match status" value="1"/>
</dbReference>
<dbReference type="Proteomes" id="UP000801492">
    <property type="component" value="Unassembled WGS sequence"/>
</dbReference>
<dbReference type="PANTHER" id="PTHR24260">
    <property type="match status" value="1"/>
</dbReference>
<gene>
    <name evidence="2" type="ORF">ILUMI_16497</name>
</gene>
<dbReference type="PROSITE" id="PS50240">
    <property type="entry name" value="TRYPSIN_DOM"/>
    <property type="match status" value="1"/>
</dbReference>
<dbReference type="InterPro" id="IPR009003">
    <property type="entry name" value="Peptidase_S1_PA"/>
</dbReference>
<dbReference type="InterPro" id="IPR051333">
    <property type="entry name" value="CLIP_Serine_Protease"/>
</dbReference>
<dbReference type="SMART" id="SM00020">
    <property type="entry name" value="Tryp_SPc"/>
    <property type="match status" value="1"/>
</dbReference>
<evidence type="ECO:0000313" key="3">
    <source>
        <dbReference type="Proteomes" id="UP000801492"/>
    </source>
</evidence>
<organism evidence="2 3">
    <name type="scientific">Ignelater luminosus</name>
    <name type="common">Cucubano</name>
    <name type="synonym">Pyrophorus luminosus</name>
    <dbReference type="NCBI Taxonomy" id="2038154"/>
    <lineage>
        <taxon>Eukaryota</taxon>
        <taxon>Metazoa</taxon>
        <taxon>Ecdysozoa</taxon>
        <taxon>Arthropoda</taxon>
        <taxon>Hexapoda</taxon>
        <taxon>Insecta</taxon>
        <taxon>Pterygota</taxon>
        <taxon>Neoptera</taxon>
        <taxon>Endopterygota</taxon>
        <taxon>Coleoptera</taxon>
        <taxon>Polyphaga</taxon>
        <taxon>Elateriformia</taxon>
        <taxon>Elateroidea</taxon>
        <taxon>Elateridae</taxon>
        <taxon>Agrypninae</taxon>
        <taxon>Pyrophorini</taxon>
        <taxon>Ignelater</taxon>
    </lineage>
</organism>